<keyword evidence="3" id="KW-1185">Reference proteome</keyword>
<dbReference type="STRING" id="906968.Trebr_0948"/>
<organism evidence="2 3">
    <name type="scientific">Treponema brennaborense (strain DSM 12168 / CIP 105900 / DD5/3)</name>
    <dbReference type="NCBI Taxonomy" id="906968"/>
    <lineage>
        <taxon>Bacteria</taxon>
        <taxon>Pseudomonadati</taxon>
        <taxon>Spirochaetota</taxon>
        <taxon>Spirochaetia</taxon>
        <taxon>Spirochaetales</taxon>
        <taxon>Treponemataceae</taxon>
        <taxon>Treponema</taxon>
    </lineage>
</organism>
<sequence length="98" mass="10896">MNIKELLRNSIICVFAASIPLLLMIDGMQARQFAAVKAEILRLEQKQAALIENNKNLITGISVLSGADRIEEIASTQLGMRLAESNEIIRVEMRDLSK</sequence>
<dbReference type="Proteomes" id="UP000006546">
    <property type="component" value="Chromosome"/>
</dbReference>
<keyword evidence="1" id="KW-0812">Transmembrane</keyword>
<gene>
    <name evidence="2" type="ordered locus">Trebr_0948</name>
</gene>
<accession>F4LJI9</accession>
<protein>
    <submittedName>
        <fullName evidence="2">Cell division protein FtsL, putative</fullName>
    </submittedName>
</protein>
<evidence type="ECO:0000313" key="2">
    <source>
        <dbReference type="EMBL" id="AEE16384.1"/>
    </source>
</evidence>
<dbReference type="RefSeq" id="WP_013758103.1">
    <property type="nucleotide sequence ID" value="NC_015500.1"/>
</dbReference>
<keyword evidence="1" id="KW-0472">Membrane</keyword>
<keyword evidence="2" id="KW-0131">Cell cycle</keyword>
<feature type="transmembrane region" description="Helical" evidence="1">
    <location>
        <begin position="6"/>
        <end position="25"/>
    </location>
</feature>
<name>F4LJI9_TREBD</name>
<dbReference type="EMBL" id="CP002696">
    <property type="protein sequence ID" value="AEE16384.1"/>
    <property type="molecule type" value="Genomic_DNA"/>
</dbReference>
<evidence type="ECO:0000313" key="3">
    <source>
        <dbReference type="Proteomes" id="UP000006546"/>
    </source>
</evidence>
<reference evidence="3" key="1">
    <citation type="submission" date="2011-04" db="EMBL/GenBank/DDBJ databases">
        <title>The complete genome of Treponema brennaborense DSM 12168.</title>
        <authorList>
            <person name="Lucas S."/>
            <person name="Han J."/>
            <person name="Lapidus A."/>
            <person name="Bruce D."/>
            <person name="Goodwin L."/>
            <person name="Pitluck S."/>
            <person name="Peters L."/>
            <person name="Kyrpides N."/>
            <person name="Mavromatis K."/>
            <person name="Ivanova N."/>
            <person name="Mikhailova N."/>
            <person name="Pagani I."/>
            <person name="Teshima H."/>
            <person name="Detter J.C."/>
            <person name="Tapia R."/>
            <person name="Han C."/>
            <person name="Land M."/>
            <person name="Hauser L."/>
            <person name="Markowitz V."/>
            <person name="Cheng J.-F."/>
            <person name="Hugenholtz P."/>
            <person name="Woyke T."/>
            <person name="Wu D."/>
            <person name="Gronow S."/>
            <person name="Wellnitz S."/>
            <person name="Brambilla E."/>
            <person name="Klenk H.-P."/>
            <person name="Eisen J.A."/>
        </authorList>
    </citation>
    <scope>NUCLEOTIDE SEQUENCE [LARGE SCALE GENOMIC DNA]</scope>
    <source>
        <strain evidence="3">DSM 12168 / CIP 105900 / DD5/3</strain>
    </source>
</reference>
<dbReference type="AlphaFoldDB" id="F4LJI9"/>
<evidence type="ECO:0000256" key="1">
    <source>
        <dbReference type="SAM" id="Phobius"/>
    </source>
</evidence>
<dbReference type="OrthoDB" id="361413at2"/>
<dbReference type="GO" id="GO:0051301">
    <property type="term" value="P:cell division"/>
    <property type="evidence" value="ECO:0007669"/>
    <property type="project" value="UniProtKB-KW"/>
</dbReference>
<keyword evidence="2" id="KW-0132">Cell division</keyword>
<dbReference type="KEGG" id="tbe:Trebr_0948"/>
<keyword evidence="1" id="KW-1133">Transmembrane helix</keyword>
<dbReference type="HOGENOM" id="CLU_163435_1_0_12"/>
<dbReference type="eggNOG" id="ENOG5032IEC">
    <property type="taxonomic scope" value="Bacteria"/>
</dbReference>
<proteinExistence type="predicted"/>